<name>U5T2W9_9GAMM</name>
<proteinExistence type="predicted"/>
<organism evidence="1 2">
    <name type="scientific">Spiribacter curvatus</name>
    <dbReference type="NCBI Taxonomy" id="1335757"/>
    <lineage>
        <taxon>Bacteria</taxon>
        <taxon>Pseudomonadati</taxon>
        <taxon>Pseudomonadota</taxon>
        <taxon>Gammaproteobacteria</taxon>
        <taxon>Chromatiales</taxon>
        <taxon>Ectothiorhodospiraceae</taxon>
        <taxon>Spiribacter</taxon>
    </lineage>
</organism>
<dbReference type="HOGENOM" id="CLU_3376110_0_0_6"/>
<accession>U5T2W9</accession>
<reference evidence="1 2" key="1">
    <citation type="journal article" date="2013" name="BMC Genomics">
        <title>Genomes of "Spiribacter", a streamlined, successful halophilic bacterium.</title>
        <authorList>
            <person name="Lopez-Perez M."/>
            <person name="Ghai R."/>
            <person name="Leon M.J."/>
            <person name="Rodriguez-Olmos A."/>
            <person name="Copa-Patino J.L."/>
            <person name="Soliveri J."/>
            <person name="Sanchez-Porro C."/>
            <person name="Ventosa A."/>
            <person name="Rodriguez-Valera F."/>
        </authorList>
    </citation>
    <scope>NUCLEOTIDE SEQUENCE [LARGE SCALE GENOMIC DNA]</scope>
    <source>
        <strain evidence="1 2">UAH-SP71</strain>
    </source>
</reference>
<dbReference type="KEGG" id="spiu:SPICUR_03940"/>
<protein>
    <submittedName>
        <fullName evidence="1">Uncharacterized protein</fullName>
    </submittedName>
</protein>
<evidence type="ECO:0000313" key="1">
    <source>
        <dbReference type="EMBL" id="AGY91775.1"/>
    </source>
</evidence>
<evidence type="ECO:0000313" key="2">
    <source>
        <dbReference type="Proteomes" id="UP000017640"/>
    </source>
</evidence>
<keyword evidence="2" id="KW-1185">Reference proteome</keyword>
<sequence>MIDLIHPFGLQRNREAPERTVGVAPQGTDHAIDA</sequence>
<dbReference type="EMBL" id="CP005990">
    <property type="protein sequence ID" value="AGY91775.1"/>
    <property type="molecule type" value="Genomic_DNA"/>
</dbReference>
<dbReference type="AlphaFoldDB" id="U5T2W9"/>
<dbReference type="Proteomes" id="UP000017640">
    <property type="component" value="Chromosome"/>
</dbReference>
<gene>
    <name evidence="1" type="ORF">SPICUR_03940</name>
</gene>